<dbReference type="AlphaFoldDB" id="A0A6I3JDU9"/>
<evidence type="ECO:0000256" key="1">
    <source>
        <dbReference type="SAM" id="Phobius"/>
    </source>
</evidence>
<feature type="transmembrane region" description="Helical" evidence="1">
    <location>
        <begin position="162"/>
        <end position="183"/>
    </location>
</feature>
<sequence length="238" mass="24676">MRNRRRLRTVAALVLLVGALLAVLPALHDAAAGRTHRAPVLLVGPEVVVGPLAEDVDALPRAPFAASATDDRDAAEAALAAGEVVGVVLVDLRRTEDTLLLPGLRVADLDRALVREVRAAEERRGRTVTVERLGPERLGPERLGPERLGPERLGSARDAPPYAALGLLAAGAGFVLVLVVSLAWGPFARTLPRGLLRLAAIGALAAVAVALTPLLPDVPGDSPGSPPRSPSGCWPPAC</sequence>
<keyword evidence="3" id="KW-1185">Reference proteome</keyword>
<evidence type="ECO:0000313" key="2">
    <source>
        <dbReference type="EMBL" id="MTB96248.1"/>
    </source>
</evidence>
<organism evidence="2 3">
    <name type="scientific">Nocardioides marmotae</name>
    <dbReference type="NCBI Taxonomy" id="2663857"/>
    <lineage>
        <taxon>Bacteria</taxon>
        <taxon>Bacillati</taxon>
        <taxon>Actinomycetota</taxon>
        <taxon>Actinomycetes</taxon>
        <taxon>Propionibacteriales</taxon>
        <taxon>Nocardioidaceae</taxon>
        <taxon>Nocardioides</taxon>
    </lineage>
</organism>
<feature type="transmembrane region" description="Helical" evidence="1">
    <location>
        <begin position="195"/>
        <end position="215"/>
    </location>
</feature>
<dbReference type="RefSeq" id="WP_154616017.1">
    <property type="nucleotide sequence ID" value="NZ_CP053660.1"/>
</dbReference>
<protein>
    <submittedName>
        <fullName evidence="2">Uncharacterized protein</fullName>
    </submittedName>
</protein>
<keyword evidence="1" id="KW-0472">Membrane</keyword>
<name>A0A6I3JDU9_9ACTN</name>
<evidence type="ECO:0000313" key="3">
    <source>
        <dbReference type="Proteomes" id="UP000433406"/>
    </source>
</evidence>
<keyword evidence="1" id="KW-1133">Transmembrane helix</keyword>
<comment type="caution">
    <text evidence="2">The sequence shown here is derived from an EMBL/GenBank/DDBJ whole genome shotgun (WGS) entry which is preliminary data.</text>
</comment>
<dbReference type="Proteomes" id="UP000433406">
    <property type="component" value="Unassembled WGS sequence"/>
</dbReference>
<keyword evidence="1" id="KW-0812">Transmembrane</keyword>
<gene>
    <name evidence="2" type="ORF">GGQ22_14300</name>
</gene>
<accession>A0A6I3JDU9</accession>
<reference evidence="2 3" key="1">
    <citation type="submission" date="2019-10" db="EMBL/GenBank/DDBJ databases">
        <title>Nocardioides novel species isolated from the excrement of Marmot.</title>
        <authorList>
            <person name="Zhang G."/>
        </authorList>
    </citation>
    <scope>NUCLEOTIDE SEQUENCE [LARGE SCALE GENOMIC DNA]</scope>
    <source>
        <strain evidence="3">zg-579</strain>
    </source>
</reference>
<dbReference type="EMBL" id="WLCI01000015">
    <property type="protein sequence ID" value="MTB96248.1"/>
    <property type="molecule type" value="Genomic_DNA"/>
</dbReference>
<proteinExistence type="predicted"/>